<dbReference type="Pfam" id="PF03936">
    <property type="entry name" value="Terpene_synth_C"/>
    <property type="match status" value="1"/>
</dbReference>
<dbReference type="InterPro" id="IPR050148">
    <property type="entry name" value="Terpene_synthase-like"/>
</dbReference>
<accession>A0A0M4UQH9</accession>
<comment type="cofactor">
    <cofactor evidence="1">
        <name>Mg(2+)</name>
        <dbReference type="ChEBI" id="CHEBI:18420"/>
    </cofactor>
</comment>
<dbReference type="InterPro" id="IPR005630">
    <property type="entry name" value="Terpene_synthase_metal-bd"/>
</dbReference>
<dbReference type="SFLD" id="SFLDG01604">
    <property type="entry name" value="Terpene_Cyclase_Like_1_C_Termi"/>
    <property type="match status" value="1"/>
</dbReference>
<reference evidence="8" key="1">
    <citation type="journal article" date="2015" name="J. Plant Res.">
        <title>Molecular cloning and biochemical characterization of isoprene synthases from the tropical trees Ficus virgata, Ficus septica, and Casuarina equisetifolia.</title>
        <authorList>
            <person name="Oku H."/>
            <person name="Inafuku M."/>
            <person name="Ishikawa T."/>
            <person name="Takamine T."/>
            <person name="Ishmael M."/>
            <person name="Fukuta M."/>
        </authorList>
    </citation>
    <scope>NUCLEOTIDE SEQUENCE</scope>
</reference>
<name>A0A0M4UQH9_9ROSA</name>
<keyword evidence="5" id="KW-0175">Coiled coil</keyword>
<dbReference type="FunFam" id="1.10.600.10:FF:000007">
    <property type="entry name" value="Isoprene synthase, chloroplastic"/>
    <property type="match status" value="1"/>
</dbReference>
<keyword evidence="3" id="KW-0460">Magnesium</keyword>
<dbReference type="GO" id="GO:0016102">
    <property type="term" value="P:diterpenoid biosynthetic process"/>
    <property type="evidence" value="ECO:0007669"/>
    <property type="project" value="InterPro"/>
</dbReference>
<keyword evidence="4" id="KW-0456">Lyase</keyword>
<protein>
    <submittedName>
        <fullName evidence="8">Isoprene synthase</fullName>
    </submittedName>
</protein>
<dbReference type="SFLD" id="SFLDS00005">
    <property type="entry name" value="Isoprenoid_Synthase_Type_I"/>
    <property type="match status" value="1"/>
</dbReference>
<feature type="coiled-coil region" evidence="5">
    <location>
        <begin position="70"/>
        <end position="97"/>
    </location>
</feature>
<dbReference type="SUPFAM" id="SSF48239">
    <property type="entry name" value="Terpenoid cyclases/Protein prenyltransferases"/>
    <property type="match status" value="1"/>
</dbReference>
<evidence type="ECO:0000259" key="6">
    <source>
        <dbReference type="Pfam" id="PF01397"/>
    </source>
</evidence>
<dbReference type="FunFam" id="1.50.10.130:FF:000001">
    <property type="entry name" value="Isoprene synthase, chloroplastic"/>
    <property type="match status" value="1"/>
</dbReference>
<dbReference type="SUPFAM" id="SSF48576">
    <property type="entry name" value="Terpenoid synthases"/>
    <property type="match status" value="1"/>
</dbReference>
<dbReference type="EMBL" id="LC006090">
    <property type="protein sequence ID" value="BAS30550.1"/>
    <property type="molecule type" value="mRNA"/>
</dbReference>
<gene>
    <name evidence="8" type="primary">IspS</name>
</gene>
<keyword evidence="2" id="KW-0479">Metal-binding</keyword>
<evidence type="ECO:0000259" key="7">
    <source>
        <dbReference type="Pfam" id="PF03936"/>
    </source>
</evidence>
<evidence type="ECO:0000256" key="1">
    <source>
        <dbReference type="ARBA" id="ARBA00001946"/>
    </source>
</evidence>
<dbReference type="GO" id="GO:0010333">
    <property type="term" value="F:terpene synthase activity"/>
    <property type="evidence" value="ECO:0007669"/>
    <property type="project" value="InterPro"/>
</dbReference>
<dbReference type="InterPro" id="IPR008949">
    <property type="entry name" value="Isoprenoid_synthase_dom_sf"/>
</dbReference>
<evidence type="ECO:0000313" key="8">
    <source>
        <dbReference type="EMBL" id="BAS30550.1"/>
    </source>
</evidence>
<evidence type="ECO:0000256" key="5">
    <source>
        <dbReference type="SAM" id="Coils"/>
    </source>
</evidence>
<proteinExistence type="evidence at transcript level"/>
<dbReference type="InterPro" id="IPR034741">
    <property type="entry name" value="Terpene_cyclase-like_1_C"/>
</dbReference>
<dbReference type="InterPro" id="IPR036965">
    <property type="entry name" value="Terpene_synth_N_sf"/>
</dbReference>
<dbReference type="Gene3D" id="1.50.10.130">
    <property type="entry name" value="Terpene synthase, N-terminal domain"/>
    <property type="match status" value="1"/>
</dbReference>
<dbReference type="SFLD" id="SFLDG01019">
    <property type="entry name" value="Terpene_Cyclase_Like_1_C_Termi"/>
    <property type="match status" value="1"/>
</dbReference>
<evidence type="ECO:0000256" key="4">
    <source>
        <dbReference type="ARBA" id="ARBA00023239"/>
    </source>
</evidence>
<evidence type="ECO:0000256" key="3">
    <source>
        <dbReference type="ARBA" id="ARBA00022842"/>
    </source>
</evidence>
<feature type="domain" description="Terpene synthase N-terminal" evidence="6">
    <location>
        <begin position="63"/>
        <end position="239"/>
    </location>
</feature>
<dbReference type="Pfam" id="PF01397">
    <property type="entry name" value="Terpene_synth"/>
    <property type="match status" value="1"/>
</dbReference>
<dbReference type="InterPro" id="IPR008930">
    <property type="entry name" value="Terpenoid_cyclase/PrenylTrfase"/>
</dbReference>
<evidence type="ECO:0000256" key="2">
    <source>
        <dbReference type="ARBA" id="ARBA00022723"/>
    </source>
</evidence>
<feature type="domain" description="Terpene synthase metal-binding" evidence="7">
    <location>
        <begin position="296"/>
        <end position="535"/>
    </location>
</feature>
<dbReference type="Gene3D" id="1.10.600.10">
    <property type="entry name" value="Farnesyl Diphosphate Synthase"/>
    <property type="match status" value="1"/>
</dbReference>
<dbReference type="PANTHER" id="PTHR31225:SF252">
    <property type="entry name" value="TERPENE SYNTHASE 12-RELATED"/>
    <property type="match status" value="1"/>
</dbReference>
<organism evidence="8">
    <name type="scientific">Ficus septica</name>
    <dbReference type="NCBI Taxonomy" id="100573"/>
    <lineage>
        <taxon>Eukaryota</taxon>
        <taxon>Viridiplantae</taxon>
        <taxon>Streptophyta</taxon>
        <taxon>Embryophyta</taxon>
        <taxon>Tracheophyta</taxon>
        <taxon>Spermatophyta</taxon>
        <taxon>Magnoliopsida</taxon>
        <taxon>eudicotyledons</taxon>
        <taxon>Gunneridae</taxon>
        <taxon>Pentapetalae</taxon>
        <taxon>rosids</taxon>
        <taxon>fabids</taxon>
        <taxon>Rosales</taxon>
        <taxon>Moraceae</taxon>
        <taxon>Ficeae</taxon>
        <taxon>Ficus</taxon>
    </lineage>
</organism>
<dbReference type="InterPro" id="IPR001906">
    <property type="entry name" value="Terpene_synth_N"/>
</dbReference>
<dbReference type="InterPro" id="IPR044814">
    <property type="entry name" value="Terpene_cyclase_plant_C1"/>
</dbReference>
<sequence precursor="true">MIHIMATELLYMSPGCFFAHKLSTSQSARRPLQGIASTTSRPSQMVRCSADQRLSANYQPSSWSYDFLQSLEANYHVETYKEKVEKLEKEVRHIINKEDASLMTTLELIDDIQRLGLGYRFEEDIRKALERISSLEGFDSGIEKSLHAAALGFRLLRQHGFNYVSQDIFKIIKDQNGSIKESLSKDVKGMLSLYEASHLAFQGESLWDEAREFTRTHLNDLIRSDDLSKDVAEEIRHALELPLHQRMNRLEARRYIEGYAKRSDANRVLLEFAKWDFNMVQSTLQNDLKDLSRWWKDVGLTNKLSFARDRLVESFFWSVGMAFEPQYSRLREELTKVFAFVTVIDDVYDVYGTVDELELFTDAIERWDVQAVQNLPDYMRICFLALYNTVNDLVYETLKERDEYILPYITKAWADMCKAFLQEKKWTQNKETPSFEDYLENGWMSSSGGVFLVNSYLLVSQDITKQGLESLENYHNLLRWPSIIFRLTNDLATSSAELERGETTNSISCIMSDTGLSEESARQHLRNLIEETWKQMNKGTMSGESPFTKPFMETAINLARIAQCQYQHGDGHGNPDTKSKNRVLSLIIDPIK</sequence>
<dbReference type="PANTHER" id="PTHR31225">
    <property type="entry name" value="OS04G0344100 PROTEIN-RELATED"/>
    <property type="match status" value="1"/>
</dbReference>
<dbReference type="SMR" id="A0A0M4UQH9"/>
<dbReference type="AlphaFoldDB" id="A0A0M4UQH9"/>
<dbReference type="GO" id="GO:0000287">
    <property type="term" value="F:magnesium ion binding"/>
    <property type="evidence" value="ECO:0007669"/>
    <property type="project" value="InterPro"/>
</dbReference>
<dbReference type="CDD" id="cd00684">
    <property type="entry name" value="Terpene_cyclase_plant_C1"/>
    <property type="match status" value="1"/>
</dbReference>